<sequence>MRKKVSTLKEIAQKLDLSTSTVSRALNDHPDISTTTKQKVQKLANKLHYTPNIFAQGFRKNKTNIIGVIVPNVTHYFSSTLIKGILKEADIKGYKVIITESNNDIKKQSEMLQTMAQFGVDGILMSVSKKTKSFTDILDIMNRIPLVLFDKVSYKIPCTQIVVNEAEASYKAIEHLIQTGKKRIAIIKENKFSYNSERRYEGYLKALKQNNIEIDNKIIVSCEDLNLEQGRRMTKLLLSLKHKPDAIFTITDSAAIGVIKTLKRFKIKIPREIAVVGFSNSLYSTIIEPKLTTIDQPGEKIGKTAVTYLINEIENPEERTTSKTVEIATNLIVRDSSLKISY</sequence>
<keyword evidence="2" id="KW-0238">DNA-binding</keyword>
<keyword evidence="6" id="KW-1185">Reference proteome</keyword>
<evidence type="ECO:0000256" key="3">
    <source>
        <dbReference type="ARBA" id="ARBA00023163"/>
    </source>
</evidence>
<dbReference type="SUPFAM" id="SSF47413">
    <property type="entry name" value="lambda repressor-like DNA-binding domains"/>
    <property type="match status" value="1"/>
</dbReference>
<dbReference type="CDD" id="cd01392">
    <property type="entry name" value="HTH_LacI"/>
    <property type="match status" value="1"/>
</dbReference>
<dbReference type="OrthoDB" id="9768806at2"/>
<name>A0A1H2U9Q3_9FLAO</name>
<gene>
    <name evidence="5" type="ORF">SAMN05444411_101912</name>
</gene>
<dbReference type="Gene3D" id="1.10.260.40">
    <property type="entry name" value="lambda repressor-like DNA-binding domains"/>
    <property type="match status" value="1"/>
</dbReference>
<dbReference type="Pfam" id="PF13377">
    <property type="entry name" value="Peripla_BP_3"/>
    <property type="match status" value="1"/>
</dbReference>
<dbReference type="PANTHER" id="PTHR30146:SF109">
    <property type="entry name" value="HTH-TYPE TRANSCRIPTIONAL REGULATOR GALS"/>
    <property type="match status" value="1"/>
</dbReference>
<organism evidence="5 6">
    <name type="scientific">Lutibacter oricola</name>
    <dbReference type="NCBI Taxonomy" id="762486"/>
    <lineage>
        <taxon>Bacteria</taxon>
        <taxon>Pseudomonadati</taxon>
        <taxon>Bacteroidota</taxon>
        <taxon>Flavobacteriia</taxon>
        <taxon>Flavobacteriales</taxon>
        <taxon>Flavobacteriaceae</taxon>
        <taxon>Lutibacter</taxon>
    </lineage>
</organism>
<dbReference type="InterPro" id="IPR046335">
    <property type="entry name" value="LacI/GalR-like_sensor"/>
</dbReference>
<protein>
    <submittedName>
        <fullName evidence="5">Transcriptional regulator, LacI family</fullName>
    </submittedName>
</protein>
<feature type="domain" description="HTH lacI-type" evidence="4">
    <location>
        <begin position="6"/>
        <end position="60"/>
    </location>
</feature>
<evidence type="ECO:0000313" key="6">
    <source>
        <dbReference type="Proteomes" id="UP000199595"/>
    </source>
</evidence>
<dbReference type="Proteomes" id="UP000199595">
    <property type="component" value="Unassembled WGS sequence"/>
</dbReference>
<dbReference type="AlphaFoldDB" id="A0A1H2U9Q3"/>
<evidence type="ECO:0000259" key="4">
    <source>
        <dbReference type="PROSITE" id="PS50932"/>
    </source>
</evidence>
<evidence type="ECO:0000256" key="1">
    <source>
        <dbReference type="ARBA" id="ARBA00023015"/>
    </source>
</evidence>
<dbReference type="InterPro" id="IPR028082">
    <property type="entry name" value="Peripla_BP_I"/>
</dbReference>
<dbReference type="RefSeq" id="WP_090120146.1">
    <property type="nucleotide sequence ID" value="NZ_FNNJ01000001.1"/>
</dbReference>
<dbReference type="Gene3D" id="3.40.50.2300">
    <property type="match status" value="2"/>
</dbReference>
<evidence type="ECO:0000256" key="2">
    <source>
        <dbReference type="ARBA" id="ARBA00023125"/>
    </source>
</evidence>
<keyword evidence="1" id="KW-0805">Transcription regulation</keyword>
<dbReference type="InterPro" id="IPR010982">
    <property type="entry name" value="Lambda_DNA-bd_dom_sf"/>
</dbReference>
<accession>A0A1H2U9Q3</accession>
<dbReference type="EMBL" id="FNNJ01000001">
    <property type="protein sequence ID" value="SDW52339.1"/>
    <property type="molecule type" value="Genomic_DNA"/>
</dbReference>
<dbReference type="GO" id="GO:0000976">
    <property type="term" value="F:transcription cis-regulatory region binding"/>
    <property type="evidence" value="ECO:0007669"/>
    <property type="project" value="TreeGrafter"/>
</dbReference>
<dbReference type="PROSITE" id="PS50932">
    <property type="entry name" value="HTH_LACI_2"/>
    <property type="match status" value="1"/>
</dbReference>
<dbReference type="CDD" id="cd06267">
    <property type="entry name" value="PBP1_LacI_sugar_binding-like"/>
    <property type="match status" value="1"/>
</dbReference>
<dbReference type="GO" id="GO:0003700">
    <property type="term" value="F:DNA-binding transcription factor activity"/>
    <property type="evidence" value="ECO:0007669"/>
    <property type="project" value="TreeGrafter"/>
</dbReference>
<evidence type="ECO:0000313" key="5">
    <source>
        <dbReference type="EMBL" id="SDW52339.1"/>
    </source>
</evidence>
<dbReference type="InterPro" id="IPR000843">
    <property type="entry name" value="HTH_LacI"/>
</dbReference>
<dbReference type="STRING" id="762486.SAMN05444411_101912"/>
<dbReference type="PANTHER" id="PTHR30146">
    <property type="entry name" value="LACI-RELATED TRANSCRIPTIONAL REPRESSOR"/>
    <property type="match status" value="1"/>
</dbReference>
<proteinExistence type="predicted"/>
<reference evidence="6" key="1">
    <citation type="submission" date="2016-10" db="EMBL/GenBank/DDBJ databases">
        <authorList>
            <person name="Varghese N."/>
            <person name="Submissions S."/>
        </authorList>
    </citation>
    <scope>NUCLEOTIDE SEQUENCE [LARGE SCALE GENOMIC DNA]</scope>
    <source>
        <strain evidence="6">DSM 24956</strain>
    </source>
</reference>
<dbReference type="SUPFAM" id="SSF53822">
    <property type="entry name" value="Periplasmic binding protein-like I"/>
    <property type="match status" value="1"/>
</dbReference>
<keyword evidence="3" id="KW-0804">Transcription</keyword>
<dbReference type="SMART" id="SM00354">
    <property type="entry name" value="HTH_LACI"/>
    <property type="match status" value="1"/>
</dbReference>
<dbReference type="Pfam" id="PF00356">
    <property type="entry name" value="LacI"/>
    <property type="match status" value="1"/>
</dbReference>